<proteinExistence type="predicted"/>
<dbReference type="AlphaFoldDB" id="A0A2J7QF34"/>
<organism evidence="2 3">
    <name type="scientific">Cryptotermes secundus</name>
    <dbReference type="NCBI Taxonomy" id="105785"/>
    <lineage>
        <taxon>Eukaryota</taxon>
        <taxon>Metazoa</taxon>
        <taxon>Ecdysozoa</taxon>
        <taxon>Arthropoda</taxon>
        <taxon>Hexapoda</taxon>
        <taxon>Insecta</taxon>
        <taxon>Pterygota</taxon>
        <taxon>Neoptera</taxon>
        <taxon>Polyneoptera</taxon>
        <taxon>Dictyoptera</taxon>
        <taxon>Blattodea</taxon>
        <taxon>Blattoidea</taxon>
        <taxon>Termitoidae</taxon>
        <taxon>Kalotermitidae</taxon>
        <taxon>Cryptotermitinae</taxon>
        <taxon>Cryptotermes</taxon>
    </lineage>
</organism>
<feature type="domain" description="Reverse transcriptase" evidence="1">
    <location>
        <begin position="247"/>
        <end position="523"/>
    </location>
</feature>
<reference evidence="2 3" key="1">
    <citation type="submission" date="2017-12" db="EMBL/GenBank/DDBJ databases">
        <title>Hemimetabolous genomes reveal molecular basis of termite eusociality.</title>
        <authorList>
            <person name="Harrison M.C."/>
            <person name="Jongepier E."/>
            <person name="Robertson H.M."/>
            <person name="Arning N."/>
            <person name="Bitard-Feildel T."/>
            <person name="Chao H."/>
            <person name="Childers C.P."/>
            <person name="Dinh H."/>
            <person name="Doddapaneni H."/>
            <person name="Dugan S."/>
            <person name="Gowin J."/>
            <person name="Greiner C."/>
            <person name="Han Y."/>
            <person name="Hu H."/>
            <person name="Hughes D.S.T."/>
            <person name="Huylmans A.-K."/>
            <person name="Kemena C."/>
            <person name="Kremer L.P.M."/>
            <person name="Lee S.L."/>
            <person name="Lopez-Ezquerra A."/>
            <person name="Mallet L."/>
            <person name="Monroy-Kuhn J.M."/>
            <person name="Moser A."/>
            <person name="Murali S.C."/>
            <person name="Muzny D.M."/>
            <person name="Otani S."/>
            <person name="Piulachs M.-D."/>
            <person name="Poelchau M."/>
            <person name="Qu J."/>
            <person name="Schaub F."/>
            <person name="Wada-Katsumata A."/>
            <person name="Worley K.C."/>
            <person name="Xie Q."/>
            <person name="Ylla G."/>
            <person name="Poulsen M."/>
            <person name="Gibbs R.A."/>
            <person name="Schal C."/>
            <person name="Richards S."/>
            <person name="Belles X."/>
            <person name="Korb J."/>
            <person name="Bornberg-Bauer E."/>
        </authorList>
    </citation>
    <scope>NUCLEOTIDE SEQUENCE [LARGE SCALE GENOMIC DNA]</scope>
    <source>
        <tissue evidence="2">Whole body</tissue>
    </source>
</reference>
<gene>
    <name evidence="2" type="ORF">B7P43_G06481</name>
</gene>
<name>A0A2J7QF34_9NEOP</name>
<dbReference type="InterPro" id="IPR043502">
    <property type="entry name" value="DNA/RNA_pol_sf"/>
</dbReference>
<evidence type="ECO:0000313" key="3">
    <source>
        <dbReference type="Proteomes" id="UP000235965"/>
    </source>
</evidence>
<accession>A0A2J7QF34</accession>
<dbReference type="CDD" id="cd01650">
    <property type="entry name" value="RT_nLTR_like"/>
    <property type="match status" value="1"/>
</dbReference>
<dbReference type="PANTHER" id="PTHR33332">
    <property type="entry name" value="REVERSE TRANSCRIPTASE DOMAIN-CONTAINING PROTEIN"/>
    <property type="match status" value="1"/>
</dbReference>
<dbReference type="PROSITE" id="PS50878">
    <property type="entry name" value="RT_POL"/>
    <property type="match status" value="1"/>
</dbReference>
<comment type="caution">
    <text evidence="2">The sequence shown here is derived from an EMBL/GenBank/DDBJ whole genome shotgun (WGS) entry which is preliminary data.</text>
</comment>
<dbReference type="SUPFAM" id="SSF56672">
    <property type="entry name" value="DNA/RNA polymerases"/>
    <property type="match status" value="1"/>
</dbReference>
<evidence type="ECO:0000313" key="2">
    <source>
        <dbReference type="EMBL" id="PNF27211.1"/>
    </source>
</evidence>
<dbReference type="InParanoid" id="A0A2J7QF34"/>
<sequence>MADFVTKLSNESWDNVFDSNNIDSKFNCFLNTYLRIFYSSFPLKIVKNENKNKSTWITIGIKTSCKHKRQLYLASRDSNDPRLKSHYKMYCKILSKVIKEAKQNNYNSQILKSNNKIKTTWDIVKVESGKKSVNEDVQSLNIEGKSTNNPQAIASAFNEYFLSLAEKTYSNNNNNNNNNNNPIYYLSRAFNNSFPNINLKFSTRKEIENIIKSLKPKNSHGYDEISTKLLKASSVYISSPLNHLCNKSLSSGTFPQRLKYAVMKPLFKKGERKCISNYRPISILTSFSKVFEKVMYNRLLEHLNSNNILVKEQFGFRKDLTTEKATYELTNDILSALNDRLIVGGIFCDLAKAFDCVNHDILLSKLNFYGITGKANEWIKSYLKNRYQRVEINNKNSSHNAFSNWGIIKHGVPQGSILGPLLFLLYINDLSKTINNKSKPILYADDTSIIFKNSKFDNFKNDINIVFEALNRWFEANLLSLNFDKTHYISFTTKNNHQIDLDISYANKLICKVLDTKFLGIHVDSTLSWKIHIEQIIPKLNAACYAMRSIKPFMSQETLKMVYHAYFHSIMNYGLIFWGNSSHSVIIFKIQKNIIRIITGCRSRDSCRELFKKLKILPLQSQYILSLLLFVVYNKDKFKLNSDVYNMNTRQKYNFHLPSSTLSVYQKGVYFTGIKVFNNLPQSIKNLGNDTKKFKSELKNYLHAHSFYSSDEYFNVNRE</sequence>
<dbReference type="InterPro" id="IPR000477">
    <property type="entry name" value="RT_dom"/>
</dbReference>
<evidence type="ECO:0000259" key="1">
    <source>
        <dbReference type="PROSITE" id="PS50878"/>
    </source>
</evidence>
<keyword evidence="3" id="KW-1185">Reference proteome</keyword>
<dbReference type="EMBL" id="NEVH01015302">
    <property type="protein sequence ID" value="PNF27211.1"/>
    <property type="molecule type" value="Genomic_DNA"/>
</dbReference>
<dbReference type="Proteomes" id="UP000235965">
    <property type="component" value="Unassembled WGS sequence"/>
</dbReference>
<dbReference type="Pfam" id="PF00078">
    <property type="entry name" value="RVT_1"/>
    <property type="match status" value="1"/>
</dbReference>
<dbReference type="GO" id="GO:0071897">
    <property type="term" value="P:DNA biosynthetic process"/>
    <property type="evidence" value="ECO:0007669"/>
    <property type="project" value="UniProtKB-ARBA"/>
</dbReference>
<protein>
    <recommendedName>
        <fullName evidence="1">Reverse transcriptase domain-containing protein</fullName>
    </recommendedName>
</protein>